<dbReference type="AlphaFoldDB" id="B9LNQ8"/>
<evidence type="ECO:0000313" key="2">
    <source>
        <dbReference type="EMBL" id="ACM56996.1"/>
    </source>
</evidence>
<gene>
    <name evidence="2" type="ordered locus">Hlac_1408</name>
</gene>
<feature type="compositionally biased region" description="Low complexity" evidence="1">
    <location>
        <begin position="8"/>
        <end position="25"/>
    </location>
</feature>
<proteinExistence type="predicted"/>
<dbReference type="HOGENOM" id="CLU_3178471_0_0_2"/>
<reference evidence="2 3" key="1">
    <citation type="journal article" date="2016" name="Stand. Genomic Sci.">
        <title>Complete genome sequence of the Antarctic Halorubrum lacusprofundi type strain ACAM 34.</title>
        <authorList>
            <person name="Anderson I.J."/>
            <person name="DasSarma P."/>
            <person name="Lucas S."/>
            <person name="Copeland A."/>
            <person name="Lapidus A."/>
            <person name="Del Rio T.G."/>
            <person name="Tice H."/>
            <person name="Dalin E."/>
            <person name="Bruce D.C."/>
            <person name="Goodwin L."/>
            <person name="Pitluck S."/>
            <person name="Sims D."/>
            <person name="Brettin T.S."/>
            <person name="Detter J.C."/>
            <person name="Han C.S."/>
            <person name="Larimer F."/>
            <person name="Hauser L."/>
            <person name="Land M."/>
            <person name="Ivanova N."/>
            <person name="Richardson P."/>
            <person name="Cavicchioli R."/>
            <person name="DasSarma S."/>
            <person name="Woese C.R."/>
            <person name="Kyrpides N.C."/>
        </authorList>
    </citation>
    <scope>NUCLEOTIDE SEQUENCE [LARGE SCALE GENOMIC DNA]</scope>
    <source>
        <strain evidence="3">ATCC 49239 / DSM 5036 / JCM 8891 / ACAM 34</strain>
    </source>
</reference>
<feature type="region of interest" description="Disordered" evidence="1">
    <location>
        <begin position="1"/>
        <end position="46"/>
    </location>
</feature>
<evidence type="ECO:0000256" key="1">
    <source>
        <dbReference type="SAM" id="MobiDB-lite"/>
    </source>
</evidence>
<dbReference type="Proteomes" id="UP000000740">
    <property type="component" value="Chromosome 1"/>
</dbReference>
<dbReference type="GeneID" id="42369464"/>
<keyword evidence="3" id="KW-1185">Reference proteome</keyword>
<accession>B9LNQ8</accession>
<dbReference type="RefSeq" id="WP_015910138.1">
    <property type="nucleotide sequence ID" value="NC_012029.1"/>
</dbReference>
<evidence type="ECO:0000313" key="3">
    <source>
        <dbReference type="Proteomes" id="UP000000740"/>
    </source>
</evidence>
<sequence length="46" mass="4789">MTDRMSGPAADDAATAAEEPATVTEDPTDDRAQHASADVAPELFGW</sequence>
<organism evidence="2 3">
    <name type="scientific">Halorubrum lacusprofundi (strain ATCC 49239 / DSM 5036 / JCM 8891 / ACAM 34)</name>
    <dbReference type="NCBI Taxonomy" id="416348"/>
    <lineage>
        <taxon>Archaea</taxon>
        <taxon>Methanobacteriati</taxon>
        <taxon>Methanobacteriota</taxon>
        <taxon>Stenosarchaea group</taxon>
        <taxon>Halobacteria</taxon>
        <taxon>Halobacteriales</taxon>
        <taxon>Haloferacaceae</taxon>
        <taxon>Halorubrum</taxon>
    </lineage>
</organism>
<name>B9LNQ8_HALLT</name>
<protein>
    <submittedName>
        <fullName evidence="2">Uncharacterized protein</fullName>
    </submittedName>
</protein>
<dbReference type="KEGG" id="hla:Hlac_1408"/>
<dbReference type="EMBL" id="CP001365">
    <property type="protein sequence ID" value="ACM56996.1"/>
    <property type="molecule type" value="Genomic_DNA"/>
</dbReference>